<organism evidence="2 3">
    <name type="scientific">Puccinia sorghi</name>
    <dbReference type="NCBI Taxonomy" id="27349"/>
    <lineage>
        <taxon>Eukaryota</taxon>
        <taxon>Fungi</taxon>
        <taxon>Dikarya</taxon>
        <taxon>Basidiomycota</taxon>
        <taxon>Pucciniomycotina</taxon>
        <taxon>Pucciniomycetes</taxon>
        <taxon>Pucciniales</taxon>
        <taxon>Pucciniaceae</taxon>
        <taxon>Puccinia</taxon>
    </lineage>
</organism>
<evidence type="ECO:0000256" key="1">
    <source>
        <dbReference type="SAM" id="SignalP"/>
    </source>
</evidence>
<dbReference type="EMBL" id="LAVV01007811">
    <property type="protein sequence ID" value="KNZ54702.1"/>
    <property type="molecule type" value="Genomic_DNA"/>
</dbReference>
<evidence type="ECO:0000313" key="2">
    <source>
        <dbReference type="EMBL" id="KNZ54702.1"/>
    </source>
</evidence>
<feature type="chain" id="PRO_5005568221" evidence="1">
    <location>
        <begin position="17"/>
        <end position="39"/>
    </location>
</feature>
<keyword evidence="3" id="KW-1185">Reference proteome</keyword>
<reference evidence="2 3" key="1">
    <citation type="submission" date="2015-08" db="EMBL/GenBank/DDBJ databases">
        <title>Next Generation Sequencing and Analysis of the Genome of Puccinia sorghi L Schw, the Causal Agent of Maize Common Rust.</title>
        <authorList>
            <person name="Rochi L."/>
            <person name="Burguener G."/>
            <person name="Darino M."/>
            <person name="Turjanski A."/>
            <person name="Kreff E."/>
            <person name="Dieguez M.J."/>
            <person name="Sacco F."/>
        </authorList>
    </citation>
    <scope>NUCLEOTIDE SEQUENCE [LARGE SCALE GENOMIC DNA]</scope>
    <source>
        <strain evidence="2 3">RO10H11247</strain>
    </source>
</reference>
<accession>A0A0L6V2H6</accession>
<sequence>MFFFFFFFFFLHQMHTKLVKINETQSVYQSVWNSHQILC</sequence>
<name>A0A0L6V2H6_9BASI</name>
<protein>
    <submittedName>
        <fullName evidence="2">Putative signal peptide protein</fullName>
    </submittedName>
</protein>
<dbReference type="VEuPathDB" id="FungiDB:VP01_2879g1"/>
<feature type="signal peptide" evidence="1">
    <location>
        <begin position="1"/>
        <end position="16"/>
    </location>
</feature>
<dbReference type="Proteomes" id="UP000037035">
    <property type="component" value="Unassembled WGS sequence"/>
</dbReference>
<dbReference type="AlphaFoldDB" id="A0A0L6V2H6"/>
<proteinExistence type="predicted"/>
<evidence type="ECO:0000313" key="3">
    <source>
        <dbReference type="Proteomes" id="UP000037035"/>
    </source>
</evidence>
<gene>
    <name evidence="2" type="ORF">VP01_2879g1</name>
</gene>
<keyword evidence="1" id="KW-0732">Signal</keyword>
<comment type="caution">
    <text evidence="2">The sequence shown here is derived from an EMBL/GenBank/DDBJ whole genome shotgun (WGS) entry which is preliminary data.</text>
</comment>